<reference evidence="1" key="1">
    <citation type="journal article" date="2016" name="Insect Biochem. Mol. Biol.">
        <title>Multifaceted biological insights from a draft genome sequence of the tobacco hornworm moth, Manduca sexta.</title>
        <authorList>
            <person name="Kanost M.R."/>
            <person name="Arrese E.L."/>
            <person name="Cao X."/>
            <person name="Chen Y.R."/>
            <person name="Chellapilla S."/>
            <person name="Goldsmith M.R."/>
            <person name="Grosse-Wilde E."/>
            <person name="Heckel D.G."/>
            <person name="Herndon N."/>
            <person name="Jiang H."/>
            <person name="Papanicolaou A."/>
            <person name="Qu J."/>
            <person name="Soulages J.L."/>
            <person name="Vogel H."/>
            <person name="Walters J."/>
            <person name="Waterhouse R.M."/>
            <person name="Ahn S.J."/>
            <person name="Almeida F.C."/>
            <person name="An C."/>
            <person name="Aqrawi P."/>
            <person name="Bretschneider A."/>
            <person name="Bryant W.B."/>
            <person name="Bucks S."/>
            <person name="Chao H."/>
            <person name="Chevignon G."/>
            <person name="Christen J.M."/>
            <person name="Clarke D.F."/>
            <person name="Dittmer N.T."/>
            <person name="Ferguson L.C.F."/>
            <person name="Garavelou S."/>
            <person name="Gordon K.H.J."/>
            <person name="Gunaratna R.T."/>
            <person name="Han Y."/>
            <person name="Hauser F."/>
            <person name="He Y."/>
            <person name="Heidel-Fischer H."/>
            <person name="Hirsh A."/>
            <person name="Hu Y."/>
            <person name="Jiang H."/>
            <person name="Kalra D."/>
            <person name="Klinner C."/>
            <person name="Konig C."/>
            <person name="Kovar C."/>
            <person name="Kroll A.R."/>
            <person name="Kuwar S.S."/>
            <person name="Lee S.L."/>
            <person name="Lehman R."/>
            <person name="Li K."/>
            <person name="Li Z."/>
            <person name="Liang H."/>
            <person name="Lovelace S."/>
            <person name="Lu Z."/>
            <person name="Mansfield J.H."/>
            <person name="McCulloch K.J."/>
            <person name="Mathew T."/>
            <person name="Morton B."/>
            <person name="Muzny D.M."/>
            <person name="Neunemann D."/>
            <person name="Ongeri F."/>
            <person name="Pauchet Y."/>
            <person name="Pu L.L."/>
            <person name="Pyrousis I."/>
            <person name="Rao X.J."/>
            <person name="Redding A."/>
            <person name="Roesel C."/>
            <person name="Sanchez-Gracia A."/>
            <person name="Schaack S."/>
            <person name="Shukla A."/>
            <person name="Tetreau G."/>
            <person name="Wang Y."/>
            <person name="Xiong G.H."/>
            <person name="Traut W."/>
            <person name="Walsh T.K."/>
            <person name="Worley K.C."/>
            <person name="Wu D."/>
            <person name="Wu W."/>
            <person name="Wu Y.Q."/>
            <person name="Zhang X."/>
            <person name="Zou Z."/>
            <person name="Zucker H."/>
            <person name="Briscoe A.D."/>
            <person name="Burmester T."/>
            <person name="Clem R.J."/>
            <person name="Feyereisen R."/>
            <person name="Grimmelikhuijzen C.J.P."/>
            <person name="Hamodrakas S.J."/>
            <person name="Hansson B.S."/>
            <person name="Huguet E."/>
            <person name="Jermiin L.S."/>
            <person name="Lan Q."/>
            <person name="Lehman H.K."/>
            <person name="Lorenzen M."/>
            <person name="Merzendorfer H."/>
            <person name="Michalopoulos I."/>
            <person name="Morton D.B."/>
            <person name="Muthukrishnan S."/>
            <person name="Oakeshott J.G."/>
            <person name="Palmer W."/>
            <person name="Park Y."/>
            <person name="Passarelli A.L."/>
            <person name="Rozas J."/>
            <person name="Schwartz L.M."/>
            <person name="Smith W."/>
            <person name="Southgate A."/>
            <person name="Vilcinskas A."/>
            <person name="Vogt R."/>
            <person name="Wang P."/>
            <person name="Werren J."/>
            <person name="Yu X.Q."/>
            <person name="Zhou J.J."/>
            <person name="Brown S.J."/>
            <person name="Scherer S.E."/>
            <person name="Richards S."/>
            <person name="Blissard G.W."/>
        </authorList>
    </citation>
    <scope>NUCLEOTIDE SEQUENCE</scope>
</reference>
<sequence length="43" mass="5042">MGARLLSPARCPGEVWALVTQCWQPDPLRPQEIMRDMNHMLHR</sequence>
<gene>
    <name evidence="1" type="ORF">O3G_MSEX009942</name>
</gene>
<comment type="caution">
    <text evidence="1">The sequence shown here is derived from an EMBL/GenBank/DDBJ whole genome shotgun (WGS) entry which is preliminary data.</text>
</comment>
<evidence type="ECO:0008006" key="3">
    <source>
        <dbReference type="Google" id="ProtNLM"/>
    </source>
</evidence>
<dbReference type="EMBL" id="JH668523">
    <property type="protein sequence ID" value="KAG6456776.1"/>
    <property type="molecule type" value="Genomic_DNA"/>
</dbReference>
<keyword evidence="2" id="KW-1185">Reference proteome</keyword>
<reference evidence="1" key="2">
    <citation type="submission" date="2020-12" db="EMBL/GenBank/DDBJ databases">
        <authorList>
            <person name="Kanost M."/>
        </authorList>
    </citation>
    <scope>NUCLEOTIDE SEQUENCE</scope>
</reference>
<dbReference type="Proteomes" id="UP000791440">
    <property type="component" value="Unassembled WGS sequence"/>
</dbReference>
<protein>
    <recommendedName>
        <fullName evidence="3">Serine-threonine/tyrosine-protein kinase catalytic domain-containing protein</fullName>
    </recommendedName>
</protein>
<dbReference type="AlphaFoldDB" id="A0A921ZFZ8"/>
<accession>A0A921ZFZ8</accession>
<evidence type="ECO:0000313" key="1">
    <source>
        <dbReference type="EMBL" id="KAG6456776.1"/>
    </source>
</evidence>
<proteinExistence type="predicted"/>
<evidence type="ECO:0000313" key="2">
    <source>
        <dbReference type="Proteomes" id="UP000791440"/>
    </source>
</evidence>
<name>A0A921ZFZ8_MANSE</name>
<organism evidence="1 2">
    <name type="scientific">Manduca sexta</name>
    <name type="common">Tobacco hawkmoth</name>
    <name type="synonym">Tobacco hornworm</name>
    <dbReference type="NCBI Taxonomy" id="7130"/>
    <lineage>
        <taxon>Eukaryota</taxon>
        <taxon>Metazoa</taxon>
        <taxon>Ecdysozoa</taxon>
        <taxon>Arthropoda</taxon>
        <taxon>Hexapoda</taxon>
        <taxon>Insecta</taxon>
        <taxon>Pterygota</taxon>
        <taxon>Neoptera</taxon>
        <taxon>Endopterygota</taxon>
        <taxon>Lepidoptera</taxon>
        <taxon>Glossata</taxon>
        <taxon>Ditrysia</taxon>
        <taxon>Bombycoidea</taxon>
        <taxon>Sphingidae</taxon>
        <taxon>Sphinginae</taxon>
        <taxon>Sphingini</taxon>
        <taxon>Manduca</taxon>
    </lineage>
</organism>
<feature type="non-terminal residue" evidence="1">
    <location>
        <position position="43"/>
    </location>
</feature>